<reference evidence="1" key="1">
    <citation type="journal article" date="2014" name="Genome Biol. Evol.">
        <title>Pangenome evidence for extensive interdomain horizontal transfer affecting lineage core and shell genes in uncultured planktonic thaumarchaeota and euryarchaeota.</title>
        <authorList>
            <person name="Deschamps P."/>
            <person name="Zivanovic Y."/>
            <person name="Moreira D."/>
            <person name="Rodriguez-Valera F."/>
            <person name="Lopez-Garcia P."/>
        </authorList>
    </citation>
    <scope>NUCLEOTIDE SEQUENCE</scope>
</reference>
<sequence>MLIPCSQGHGGSNPPPRAFLIKFKSALIHVFVIGTKKNTKKLSKLVQKNATTGMCPECKTIGRIFIIGQVGQERAKCPACNKLFDL</sequence>
<organism evidence="1">
    <name type="scientific">uncultured marine thaumarchaeote KM3_95_H05</name>
    <dbReference type="NCBI Taxonomy" id="1456348"/>
    <lineage>
        <taxon>Archaea</taxon>
        <taxon>Nitrososphaerota</taxon>
        <taxon>environmental samples</taxon>
    </lineage>
</organism>
<protein>
    <submittedName>
        <fullName evidence="1">Uncharacterized protein</fullName>
    </submittedName>
</protein>
<dbReference type="AlphaFoldDB" id="A0A075I4X2"/>
<accession>A0A075I4X2</accession>
<proteinExistence type="predicted"/>
<name>A0A075I4X2_9ARCH</name>
<dbReference type="EMBL" id="KF901178">
    <property type="protein sequence ID" value="AIF20928.1"/>
    <property type="molecule type" value="Genomic_DNA"/>
</dbReference>
<evidence type="ECO:0000313" key="1">
    <source>
        <dbReference type="EMBL" id="AIF20928.1"/>
    </source>
</evidence>